<feature type="transmembrane region" description="Helical" evidence="1">
    <location>
        <begin position="47"/>
        <end position="69"/>
    </location>
</feature>
<accession>A0A177ACV0</accession>
<name>A0A177ACV0_9PEZI</name>
<reference evidence="2" key="1">
    <citation type="submission" date="2016-03" db="EMBL/GenBank/DDBJ databases">
        <title>Updated assembly of Pseudogymnoascus destructans, the fungus causing white-nose syndrome of bats.</title>
        <authorList>
            <person name="Palmer J.M."/>
            <person name="Drees K.P."/>
            <person name="Foster J.T."/>
            <person name="Lindner D.L."/>
        </authorList>
    </citation>
    <scope>NUCLEOTIDE SEQUENCE [LARGE SCALE GENOMIC DNA]</scope>
    <source>
        <strain evidence="2">20631-21</strain>
    </source>
</reference>
<keyword evidence="1" id="KW-1133">Transmembrane helix</keyword>
<dbReference type="PANTHER" id="PTHR39470:SF1">
    <property type="entry name" value="CHORISMATE SYNTHASE PROTEIN"/>
    <property type="match status" value="1"/>
</dbReference>
<organism evidence="2">
    <name type="scientific">Pseudogymnoascus destructans</name>
    <dbReference type="NCBI Taxonomy" id="655981"/>
    <lineage>
        <taxon>Eukaryota</taxon>
        <taxon>Fungi</taxon>
        <taxon>Dikarya</taxon>
        <taxon>Ascomycota</taxon>
        <taxon>Pezizomycotina</taxon>
        <taxon>Leotiomycetes</taxon>
        <taxon>Thelebolales</taxon>
        <taxon>Thelebolaceae</taxon>
        <taxon>Pseudogymnoascus</taxon>
    </lineage>
</organism>
<dbReference type="OrthoDB" id="4218123at2759"/>
<feature type="transmembrane region" description="Helical" evidence="1">
    <location>
        <begin position="177"/>
        <end position="197"/>
    </location>
</feature>
<dbReference type="EMBL" id="KV441393">
    <property type="protein sequence ID" value="OAF59630.1"/>
    <property type="molecule type" value="Genomic_DNA"/>
</dbReference>
<evidence type="ECO:0000256" key="1">
    <source>
        <dbReference type="SAM" id="Phobius"/>
    </source>
</evidence>
<feature type="transmembrane region" description="Helical" evidence="1">
    <location>
        <begin position="6"/>
        <end position="26"/>
    </location>
</feature>
<dbReference type="RefSeq" id="XP_024324913.1">
    <property type="nucleotide sequence ID" value="XM_024467620.1"/>
</dbReference>
<dbReference type="Proteomes" id="UP000077154">
    <property type="component" value="Unassembled WGS sequence"/>
</dbReference>
<keyword evidence="1" id="KW-0472">Membrane</keyword>
<feature type="transmembrane region" description="Helical" evidence="1">
    <location>
        <begin position="143"/>
        <end position="165"/>
    </location>
</feature>
<dbReference type="eggNOG" id="KOG4253">
    <property type="taxonomic scope" value="Eukaryota"/>
</dbReference>
<keyword evidence="1" id="KW-0812">Transmembrane</keyword>
<gene>
    <name evidence="2" type="ORF">VC83_03983</name>
</gene>
<dbReference type="VEuPathDB" id="FungiDB:GMDG_03641"/>
<proteinExistence type="predicted"/>
<protein>
    <submittedName>
        <fullName evidence="2">Uncharacterized protein</fullName>
    </submittedName>
</protein>
<evidence type="ECO:0000313" key="2">
    <source>
        <dbReference type="EMBL" id="OAF59630.1"/>
    </source>
</evidence>
<dbReference type="PANTHER" id="PTHR39470">
    <property type="entry name" value="CHROMOSOME 10, WHOLE GENOME SHOTGUN SEQUENCE"/>
    <property type="match status" value="1"/>
</dbReference>
<dbReference type="GeneID" id="36287056"/>
<feature type="transmembrane region" description="Helical" evidence="1">
    <location>
        <begin position="223"/>
        <end position="242"/>
    </location>
</feature>
<sequence>MVSWGTIKSVLMFFGPMLLPKAIGYYRSFRENAKKPGRPIRPVPPAVSRALGILFVIAVILLIATLPMFSEENIFSKTQSRIQIPLDVLLTRLTAIRPNGLTELDLRLREKLVSLESKLLYLKFGPDAIGNCLFCKADDHKSFYYYTMSSVLTPHVFNLAVLAAATSGMFVGEEGTMWRRFATICSVIIAVVDMSYLSKYDHKLNAKATRLEDLDMFFWRTHTYRYIALAGLDGLIGWLLYLSSTNRAFVIPVSPAESLEAATKVLDSARSKMSAAAVLLNTVNRDEGLRGRANGYWVNETRVMSEIMADREVVDSVNNTLQSRVNMAAITSDADSYTKNMMGSFQSMEAAA</sequence>
<dbReference type="AlphaFoldDB" id="A0A177ACV0"/>